<comment type="caution">
    <text evidence="4">The sequence shown here is derived from an EMBL/GenBank/DDBJ whole genome shotgun (WGS) entry which is preliminary data.</text>
</comment>
<dbReference type="PANTHER" id="PTHR43968">
    <property type="match status" value="1"/>
</dbReference>
<dbReference type="PANTHER" id="PTHR43968:SF13">
    <property type="entry name" value="GLUTATHIONE TRANSFERASE OMEGA-1"/>
    <property type="match status" value="1"/>
</dbReference>
<reference evidence="4" key="1">
    <citation type="submission" date="2021-03" db="EMBL/GenBank/DDBJ databases">
        <title>Revisited historic fungal species revealed as producer of novel bioactive compounds through whole genome sequencing and comparative genomics.</title>
        <authorList>
            <person name="Vignolle G.A."/>
            <person name="Hochenegger N."/>
            <person name="Mach R.L."/>
            <person name="Mach-Aigner A.R."/>
            <person name="Javad Rahimi M."/>
            <person name="Salim K.A."/>
            <person name="Chan C.M."/>
            <person name="Lim L.B.L."/>
            <person name="Cai F."/>
            <person name="Druzhinina I.S."/>
            <person name="U'Ren J.M."/>
            <person name="Derntl C."/>
        </authorList>
    </citation>
    <scope>NUCLEOTIDE SEQUENCE</scope>
    <source>
        <strain evidence="4">TUCIM 5799</strain>
    </source>
</reference>
<gene>
    <name evidence="4" type="ORF">JX265_001767</name>
</gene>
<evidence type="ECO:0000313" key="5">
    <source>
        <dbReference type="Proteomes" id="UP000829685"/>
    </source>
</evidence>
<dbReference type="SUPFAM" id="SSF52833">
    <property type="entry name" value="Thioredoxin-like"/>
    <property type="match status" value="1"/>
</dbReference>
<dbReference type="InterPro" id="IPR010987">
    <property type="entry name" value="Glutathione-S-Trfase_C-like"/>
</dbReference>
<dbReference type="InterPro" id="IPR040079">
    <property type="entry name" value="Glutathione_S-Trfase"/>
</dbReference>
<dbReference type="AlphaFoldDB" id="A0A9P9WVR7"/>
<dbReference type="Gene3D" id="1.20.1050.10">
    <property type="match status" value="1"/>
</dbReference>
<dbReference type="SFLD" id="SFLDS00019">
    <property type="entry name" value="Glutathione_Transferase_(cytos"/>
    <property type="match status" value="1"/>
</dbReference>
<dbReference type="CDD" id="cd00299">
    <property type="entry name" value="GST_C_family"/>
    <property type="match status" value="1"/>
</dbReference>
<evidence type="ECO:0000313" key="4">
    <source>
        <dbReference type="EMBL" id="KAI1880146.1"/>
    </source>
</evidence>
<dbReference type="InterPro" id="IPR050983">
    <property type="entry name" value="GST_Omega/HSP26"/>
</dbReference>
<dbReference type="PROSITE" id="PS50404">
    <property type="entry name" value="GST_NTER"/>
    <property type="match status" value="1"/>
</dbReference>
<feature type="domain" description="GST N-terminal" evidence="2">
    <location>
        <begin position="27"/>
        <end position="127"/>
    </location>
</feature>
<dbReference type="GO" id="GO:0005737">
    <property type="term" value="C:cytoplasm"/>
    <property type="evidence" value="ECO:0007669"/>
    <property type="project" value="TreeGrafter"/>
</dbReference>
<proteinExistence type="inferred from homology"/>
<comment type="similarity">
    <text evidence="1">Belongs to the GST superfamily.</text>
</comment>
<name>A0A9P9WVR7_9PEZI</name>
<feature type="domain" description="GST C-terminal" evidence="3">
    <location>
        <begin position="133"/>
        <end position="275"/>
    </location>
</feature>
<dbReference type="SFLD" id="SFLDG00358">
    <property type="entry name" value="Main_(cytGST)"/>
    <property type="match status" value="1"/>
</dbReference>
<dbReference type="EMBL" id="JAFIMR010000003">
    <property type="protein sequence ID" value="KAI1880146.1"/>
    <property type="molecule type" value="Genomic_DNA"/>
</dbReference>
<evidence type="ECO:0000259" key="3">
    <source>
        <dbReference type="PROSITE" id="PS50405"/>
    </source>
</evidence>
<evidence type="ECO:0000256" key="1">
    <source>
        <dbReference type="ARBA" id="ARBA00007409"/>
    </source>
</evidence>
<sequence length="299" mass="34045">MPPPDADLHPVATGLAKKTVDKHQDDQPLKLFSGWFCPFVQRVWLALEEKGIPYQYIEGKPVTIHPYATTGNPPLTHCPVNPYHKGEDLLRSNPRGLVPTLEVAPGKSLYESIVLLEYLEDAFPDHRPLRPADDYQRARARIWSDFVTSRVIPAFHRLLQFQPSRVEGGGGGGEDRLDALRAEYRAKLLEFARDMDPAGPFFLGPELTTVDLVMVPWALRHWVFDRFKGGLRIPEPGAGGRDEEAWARWRTWLDAMQRKDSVRNTTSEEQYYLPIYKRYADDEAQSELAKATREGRGVP</sequence>
<dbReference type="InterPro" id="IPR036282">
    <property type="entry name" value="Glutathione-S-Trfase_C_sf"/>
</dbReference>
<dbReference type="Gene3D" id="3.40.30.10">
    <property type="entry name" value="Glutaredoxin"/>
    <property type="match status" value="1"/>
</dbReference>
<dbReference type="PROSITE" id="PS50405">
    <property type="entry name" value="GST_CTER"/>
    <property type="match status" value="1"/>
</dbReference>
<dbReference type="InterPro" id="IPR036249">
    <property type="entry name" value="Thioredoxin-like_sf"/>
</dbReference>
<evidence type="ECO:0000259" key="2">
    <source>
        <dbReference type="PROSITE" id="PS50404"/>
    </source>
</evidence>
<accession>A0A9P9WVR7</accession>
<protein>
    <recommendedName>
        <fullName evidence="6">Glutathione S-transferase</fullName>
    </recommendedName>
</protein>
<evidence type="ECO:0008006" key="6">
    <source>
        <dbReference type="Google" id="ProtNLM"/>
    </source>
</evidence>
<organism evidence="4 5">
    <name type="scientific">Neoarthrinium moseri</name>
    <dbReference type="NCBI Taxonomy" id="1658444"/>
    <lineage>
        <taxon>Eukaryota</taxon>
        <taxon>Fungi</taxon>
        <taxon>Dikarya</taxon>
        <taxon>Ascomycota</taxon>
        <taxon>Pezizomycotina</taxon>
        <taxon>Sordariomycetes</taxon>
        <taxon>Xylariomycetidae</taxon>
        <taxon>Amphisphaeriales</taxon>
        <taxon>Apiosporaceae</taxon>
        <taxon>Neoarthrinium</taxon>
    </lineage>
</organism>
<dbReference type="Pfam" id="PF13409">
    <property type="entry name" value="GST_N_2"/>
    <property type="match status" value="1"/>
</dbReference>
<dbReference type="Proteomes" id="UP000829685">
    <property type="component" value="Unassembled WGS sequence"/>
</dbReference>
<keyword evidence="5" id="KW-1185">Reference proteome</keyword>
<dbReference type="InterPro" id="IPR004045">
    <property type="entry name" value="Glutathione_S-Trfase_N"/>
</dbReference>
<dbReference type="SUPFAM" id="SSF47616">
    <property type="entry name" value="GST C-terminal domain-like"/>
    <property type="match status" value="1"/>
</dbReference>